<dbReference type="HOGENOM" id="CLU_1822073_0_0_6"/>
<evidence type="ECO:0000313" key="2">
    <source>
        <dbReference type="Proteomes" id="UP000028500"/>
    </source>
</evidence>
<dbReference type="RefSeq" id="WP_038244044.1">
    <property type="nucleotide sequence ID" value="NZ_CAWLZI010000040.1"/>
</dbReference>
<dbReference type="AlphaFoldDB" id="A0A077PLE5"/>
<sequence>MGQTNSIYDCTVQILIYIDENIARVDQQLNTKGIYLIDNQLGTKNAHPALPITPGYVTTVARNDKIYWRIFLVDPNSKGSVEITSIGNCKAWGFNGQPEKAYDSLTAYSGKAEEPGNHAYNISINLITNDGNGMTLDFNHSLHVLNS</sequence>
<dbReference type="OrthoDB" id="6636836at2"/>
<gene>
    <name evidence="1" type="ORF">XBKQ1_420004</name>
</gene>
<protein>
    <recommendedName>
        <fullName evidence="3">Inclusion body protein</fullName>
    </recommendedName>
</protein>
<accession>A0A077PLE5</accession>
<evidence type="ECO:0008006" key="3">
    <source>
        <dbReference type="Google" id="ProtNLM"/>
    </source>
</evidence>
<organism evidence="1 2">
    <name type="scientific">Xenorhabdus bovienii str. kraussei Quebec</name>
    <dbReference type="NCBI Taxonomy" id="1398203"/>
    <lineage>
        <taxon>Bacteria</taxon>
        <taxon>Pseudomonadati</taxon>
        <taxon>Pseudomonadota</taxon>
        <taxon>Gammaproteobacteria</taxon>
        <taxon>Enterobacterales</taxon>
        <taxon>Morganellaceae</taxon>
        <taxon>Xenorhabdus</taxon>
    </lineage>
</organism>
<name>A0A077PLE5_XENBV</name>
<dbReference type="Proteomes" id="UP000028500">
    <property type="component" value="Unassembled WGS sequence"/>
</dbReference>
<comment type="caution">
    <text evidence="1">The sequence shown here is derived from an EMBL/GenBank/DDBJ whole genome shotgun (WGS) entry which is preliminary data.</text>
</comment>
<dbReference type="EMBL" id="CBSY010000231">
    <property type="protein sequence ID" value="CDH21432.1"/>
    <property type="molecule type" value="Genomic_DNA"/>
</dbReference>
<reference evidence="1" key="1">
    <citation type="submission" date="2013-07" db="EMBL/GenBank/DDBJ databases">
        <title>Sub-species coevolution in mutualistic symbiosis.</title>
        <authorList>
            <person name="Murfin K."/>
            <person name="Klassen J."/>
            <person name="Lee M."/>
            <person name="Forst S."/>
            <person name="Stock P."/>
            <person name="Goodrich-Blair H."/>
        </authorList>
    </citation>
    <scope>NUCLEOTIDE SEQUENCE [LARGE SCALE GENOMIC DNA]</scope>
    <source>
        <strain evidence="1">Kraussei Quebec</strain>
    </source>
</reference>
<proteinExistence type="predicted"/>
<keyword evidence="2" id="KW-1185">Reference proteome</keyword>
<evidence type="ECO:0000313" key="1">
    <source>
        <dbReference type="EMBL" id="CDH21432.1"/>
    </source>
</evidence>